<dbReference type="AlphaFoldDB" id="A0A2U2HI86"/>
<accession>A0A2U2HI86</accession>
<comment type="caution">
    <text evidence="1">The sequence shown here is derived from an EMBL/GenBank/DDBJ whole genome shotgun (WGS) entry which is preliminary data.</text>
</comment>
<proteinExistence type="predicted"/>
<reference evidence="1 2" key="1">
    <citation type="submission" date="2018-04" db="EMBL/GenBank/DDBJ databases">
        <title>Massilia violaceinigra sp. nov., a novel purple-pigmented bacterium isolated from Tianshan glacier, Xinjiang, China.</title>
        <authorList>
            <person name="Wang H."/>
        </authorList>
    </citation>
    <scope>NUCLEOTIDE SEQUENCE [LARGE SCALE GENOMIC DNA]</scope>
    <source>
        <strain evidence="1 2">B448-2</strain>
    </source>
</reference>
<sequence length="140" mass="14322">MSDQNLFFSGACMRLVLVPFFVIATLSSCGGGNGDPAPPPPDSNVFVIKNRGAVQCTTAPMPLATLERQLTDAGVQLAGSLAPPQIASSCGTDGKAYPTSCGSPDGQIGIFLIAELQLKTATAAGFVLMSSEPNAKKTDC</sequence>
<protein>
    <submittedName>
        <fullName evidence="1">Uncharacterized protein</fullName>
    </submittedName>
</protein>
<organism evidence="1 2">
    <name type="scientific">Massilia glaciei</name>
    <dbReference type="NCBI Taxonomy" id="1524097"/>
    <lineage>
        <taxon>Bacteria</taxon>
        <taxon>Pseudomonadati</taxon>
        <taxon>Pseudomonadota</taxon>
        <taxon>Betaproteobacteria</taxon>
        <taxon>Burkholderiales</taxon>
        <taxon>Oxalobacteraceae</taxon>
        <taxon>Telluria group</taxon>
        <taxon>Massilia</taxon>
    </lineage>
</organism>
<keyword evidence="2" id="KW-1185">Reference proteome</keyword>
<evidence type="ECO:0000313" key="2">
    <source>
        <dbReference type="Proteomes" id="UP000241421"/>
    </source>
</evidence>
<dbReference type="Proteomes" id="UP000241421">
    <property type="component" value="Unassembled WGS sequence"/>
</dbReference>
<name>A0A2U2HI86_9BURK</name>
<dbReference type="EMBL" id="PXWF02000246">
    <property type="protein sequence ID" value="PWF46059.1"/>
    <property type="molecule type" value="Genomic_DNA"/>
</dbReference>
<evidence type="ECO:0000313" key="1">
    <source>
        <dbReference type="EMBL" id="PWF46059.1"/>
    </source>
</evidence>
<gene>
    <name evidence="1" type="ORF">C7C56_016850</name>
</gene>